<keyword evidence="5" id="KW-0418">Kinase</keyword>
<keyword evidence="6" id="KW-0472">Membrane</keyword>
<evidence type="ECO:0000259" key="7">
    <source>
        <dbReference type="PROSITE" id="PS50109"/>
    </source>
</evidence>
<evidence type="ECO:0000256" key="2">
    <source>
        <dbReference type="ARBA" id="ARBA00012438"/>
    </source>
</evidence>
<dbReference type="GO" id="GO:0000155">
    <property type="term" value="F:phosphorelay sensor kinase activity"/>
    <property type="evidence" value="ECO:0007669"/>
    <property type="project" value="InterPro"/>
</dbReference>
<feature type="domain" description="PAS" evidence="8">
    <location>
        <begin position="385"/>
        <end position="430"/>
    </location>
</feature>
<comment type="catalytic activity">
    <reaction evidence="1">
        <text>ATP + protein L-histidine = ADP + protein N-phospho-L-histidine.</text>
        <dbReference type="EC" id="2.7.13.3"/>
    </reaction>
</comment>
<dbReference type="InterPro" id="IPR003594">
    <property type="entry name" value="HATPase_dom"/>
</dbReference>
<evidence type="ECO:0000256" key="5">
    <source>
        <dbReference type="ARBA" id="ARBA00022777"/>
    </source>
</evidence>
<dbReference type="InterPro" id="IPR035965">
    <property type="entry name" value="PAS-like_dom_sf"/>
</dbReference>
<dbReference type="InterPro" id="IPR017181">
    <property type="entry name" value="Sig_transdc_His_kin_CHASE2"/>
</dbReference>
<dbReference type="CDD" id="cd00130">
    <property type="entry name" value="PAS"/>
    <property type="match status" value="1"/>
</dbReference>
<dbReference type="SMART" id="SM00387">
    <property type="entry name" value="HATPase_c"/>
    <property type="match status" value="1"/>
</dbReference>
<dbReference type="STRING" id="560819.SAMN05428998_12214"/>
<dbReference type="SMART" id="SM00091">
    <property type="entry name" value="PAS"/>
    <property type="match status" value="1"/>
</dbReference>
<sequence>MRLDSLSRLAALLIRPWSPRRHRGLRQVAALNVLILAGTLGLYAAGWLDGLEYLLMDRRFELIRGQASGDLVIVQIDGKSIQQAGRWPWPRDRFARLIDRLFEAGATDVALDVDFSSMSSLSGDAELAATLRRYGGRVILGAFNQKDEAGQPSAALLDVRPLQIFANSAAVAGVNVDVAHDGAVRRYPIGQFDGRSFRPSMGALLAGNARLDFPFFYIDFGIDPRSIPRLSVADILDGRFDPAAVRGRKVIVGATALDLGDYVTVPVYRALSGVTLQALAYESLVEGRALRRSGPAVTVAVLLMLALGAAAGARRWSWRRATLAALATSLACLALSVAVQAAWPLSLDIAPWLVLIGFFVGVRSVREIESQAIQIFKQRMAGAYRRALMAQVVEDSFDGIVITDSLGRVELFNSAAAEILGLQASEVHGRPLARILPTFEAFQQPVEPADPAQGRLITFERADGRRCILELQVGRSSIQVSRNPRERRSRTREVTVFTFRDVTDRVQAREAERAASERAMLASRAKTEFLANMSHELRTPLNAVIGFSEMIGEEMLGPISPPAYKGYAQDINASGLHLLRMVNEVLDVAKIEAGKVQLDEEQFPLAGLVNSCAGMIRGSLGIDHRRLVLDGAADLPYVRGDERLLKQVVLNLLSNAVKFSPEDRDIVMTVGMAAEGWAKISVRDYGIGIPSDRLTDVLKPFVQIEQAMNRKHEGAGLGLHIASTYAEMHGGHIEIESRLGAGTVASLWLPPDRLLPRDAARARRHIRLVLDRDRDQGNSG</sequence>
<dbReference type="InterPro" id="IPR004358">
    <property type="entry name" value="Sig_transdc_His_kin-like_C"/>
</dbReference>
<dbReference type="SMART" id="SM00388">
    <property type="entry name" value="HisKA"/>
    <property type="match status" value="1"/>
</dbReference>
<dbReference type="SMART" id="SM01080">
    <property type="entry name" value="CHASE2"/>
    <property type="match status" value="1"/>
</dbReference>
<dbReference type="SUPFAM" id="SSF55874">
    <property type="entry name" value="ATPase domain of HSP90 chaperone/DNA topoisomerase II/histidine kinase"/>
    <property type="match status" value="1"/>
</dbReference>
<gene>
    <name evidence="9" type="ORF">SAMN05428998_12214</name>
</gene>
<keyword evidence="10" id="KW-1185">Reference proteome</keyword>
<dbReference type="PIRSF" id="PIRSF037347">
    <property type="entry name" value="STHK_CHASE2_PAS_prd"/>
    <property type="match status" value="1"/>
</dbReference>
<feature type="transmembrane region" description="Helical" evidence="6">
    <location>
        <begin position="293"/>
        <end position="311"/>
    </location>
</feature>
<dbReference type="CDD" id="cd00082">
    <property type="entry name" value="HisKA"/>
    <property type="match status" value="1"/>
</dbReference>
<dbReference type="GO" id="GO:0009927">
    <property type="term" value="F:histidine phosphotransfer kinase activity"/>
    <property type="evidence" value="ECO:0007669"/>
    <property type="project" value="TreeGrafter"/>
</dbReference>
<dbReference type="InterPro" id="IPR005467">
    <property type="entry name" value="His_kinase_dom"/>
</dbReference>
<dbReference type="InterPro" id="IPR000014">
    <property type="entry name" value="PAS"/>
</dbReference>
<dbReference type="Pfam" id="PF05226">
    <property type="entry name" value="CHASE2"/>
    <property type="match status" value="1"/>
</dbReference>
<keyword evidence="3" id="KW-0597">Phosphoprotein</keyword>
<organism evidence="9 10">
    <name type="scientific">Tistlia consotensis USBA 355</name>
    <dbReference type="NCBI Taxonomy" id="560819"/>
    <lineage>
        <taxon>Bacteria</taxon>
        <taxon>Pseudomonadati</taxon>
        <taxon>Pseudomonadota</taxon>
        <taxon>Alphaproteobacteria</taxon>
        <taxon>Rhodospirillales</taxon>
        <taxon>Rhodovibrionaceae</taxon>
        <taxon>Tistlia</taxon>
    </lineage>
</organism>
<dbReference type="GO" id="GO:0006355">
    <property type="term" value="P:regulation of DNA-templated transcription"/>
    <property type="evidence" value="ECO:0007669"/>
    <property type="project" value="InterPro"/>
</dbReference>
<dbReference type="Proteomes" id="UP000192917">
    <property type="component" value="Unassembled WGS sequence"/>
</dbReference>
<dbReference type="InterPro" id="IPR036890">
    <property type="entry name" value="HATPase_C_sf"/>
</dbReference>
<name>A0A1Y6CDP2_9PROT</name>
<dbReference type="PANTHER" id="PTHR43047:SF72">
    <property type="entry name" value="OSMOSENSING HISTIDINE PROTEIN KINASE SLN1"/>
    <property type="match status" value="1"/>
</dbReference>
<dbReference type="EC" id="2.7.13.3" evidence="2"/>
<evidence type="ECO:0000313" key="9">
    <source>
        <dbReference type="EMBL" id="SMF58312.1"/>
    </source>
</evidence>
<evidence type="ECO:0000256" key="6">
    <source>
        <dbReference type="SAM" id="Phobius"/>
    </source>
</evidence>
<evidence type="ECO:0000259" key="8">
    <source>
        <dbReference type="PROSITE" id="PS50112"/>
    </source>
</evidence>
<dbReference type="Pfam" id="PF00989">
    <property type="entry name" value="PAS"/>
    <property type="match status" value="1"/>
</dbReference>
<keyword evidence="4" id="KW-0808">Transferase</keyword>
<feature type="transmembrane region" description="Helical" evidence="6">
    <location>
        <begin position="323"/>
        <end position="343"/>
    </location>
</feature>
<dbReference type="GO" id="GO:0005886">
    <property type="term" value="C:plasma membrane"/>
    <property type="evidence" value="ECO:0007669"/>
    <property type="project" value="TreeGrafter"/>
</dbReference>
<dbReference type="PROSITE" id="PS50109">
    <property type="entry name" value="HIS_KIN"/>
    <property type="match status" value="1"/>
</dbReference>
<evidence type="ECO:0000313" key="10">
    <source>
        <dbReference type="Proteomes" id="UP000192917"/>
    </source>
</evidence>
<dbReference type="InterPro" id="IPR007890">
    <property type="entry name" value="CHASE2"/>
</dbReference>
<dbReference type="PANTHER" id="PTHR43047">
    <property type="entry name" value="TWO-COMPONENT HISTIDINE PROTEIN KINASE"/>
    <property type="match status" value="1"/>
</dbReference>
<dbReference type="InterPro" id="IPR013767">
    <property type="entry name" value="PAS_fold"/>
</dbReference>
<dbReference type="RefSeq" id="WP_085124861.1">
    <property type="nucleotide sequence ID" value="NZ_FWZX01000022.1"/>
</dbReference>
<dbReference type="NCBIfam" id="TIGR00229">
    <property type="entry name" value="sensory_box"/>
    <property type="match status" value="1"/>
</dbReference>
<dbReference type="AlphaFoldDB" id="A0A1Y6CDP2"/>
<dbReference type="InterPro" id="IPR036097">
    <property type="entry name" value="HisK_dim/P_sf"/>
</dbReference>
<dbReference type="PRINTS" id="PR00344">
    <property type="entry name" value="BCTRLSENSOR"/>
</dbReference>
<dbReference type="Pfam" id="PF02518">
    <property type="entry name" value="HATPase_c"/>
    <property type="match status" value="1"/>
</dbReference>
<dbReference type="Gene3D" id="1.10.287.130">
    <property type="match status" value="1"/>
</dbReference>
<feature type="transmembrane region" description="Helical" evidence="6">
    <location>
        <begin position="28"/>
        <end position="48"/>
    </location>
</feature>
<dbReference type="PROSITE" id="PS50112">
    <property type="entry name" value="PAS"/>
    <property type="match status" value="1"/>
</dbReference>
<dbReference type="SUPFAM" id="SSF47384">
    <property type="entry name" value="Homodimeric domain of signal transducing histidine kinase"/>
    <property type="match status" value="1"/>
</dbReference>
<dbReference type="Gene3D" id="3.30.565.10">
    <property type="entry name" value="Histidine kinase-like ATPase, C-terminal domain"/>
    <property type="match status" value="1"/>
</dbReference>
<evidence type="ECO:0000256" key="4">
    <source>
        <dbReference type="ARBA" id="ARBA00022679"/>
    </source>
</evidence>
<proteinExistence type="predicted"/>
<dbReference type="EMBL" id="FWZX01000022">
    <property type="protein sequence ID" value="SMF58312.1"/>
    <property type="molecule type" value="Genomic_DNA"/>
</dbReference>
<accession>A0A1Y6CDP2</accession>
<dbReference type="InterPro" id="IPR003661">
    <property type="entry name" value="HisK_dim/P_dom"/>
</dbReference>
<dbReference type="Pfam" id="PF00512">
    <property type="entry name" value="HisKA"/>
    <property type="match status" value="1"/>
</dbReference>
<evidence type="ECO:0000256" key="3">
    <source>
        <dbReference type="ARBA" id="ARBA00022553"/>
    </source>
</evidence>
<protein>
    <recommendedName>
        <fullName evidence="2">histidine kinase</fullName>
        <ecNumber evidence="2">2.7.13.3</ecNumber>
    </recommendedName>
</protein>
<dbReference type="SUPFAM" id="SSF55785">
    <property type="entry name" value="PYP-like sensor domain (PAS domain)"/>
    <property type="match status" value="1"/>
</dbReference>
<keyword evidence="6" id="KW-1133">Transmembrane helix</keyword>
<reference evidence="9 10" key="1">
    <citation type="submission" date="2017-04" db="EMBL/GenBank/DDBJ databases">
        <authorList>
            <person name="Afonso C.L."/>
            <person name="Miller P.J."/>
            <person name="Scott M.A."/>
            <person name="Spackman E."/>
            <person name="Goraichik I."/>
            <person name="Dimitrov K.M."/>
            <person name="Suarez D.L."/>
            <person name="Swayne D.E."/>
        </authorList>
    </citation>
    <scope>NUCLEOTIDE SEQUENCE [LARGE SCALE GENOMIC DNA]</scope>
    <source>
        <strain evidence="9 10">USBA 355</strain>
    </source>
</reference>
<evidence type="ECO:0000256" key="1">
    <source>
        <dbReference type="ARBA" id="ARBA00000085"/>
    </source>
</evidence>
<feature type="domain" description="Histidine kinase" evidence="7">
    <location>
        <begin position="532"/>
        <end position="753"/>
    </location>
</feature>
<keyword evidence="6" id="KW-0812">Transmembrane</keyword>
<dbReference type="Gene3D" id="3.30.450.20">
    <property type="entry name" value="PAS domain"/>
    <property type="match status" value="1"/>
</dbReference>